<reference evidence="6 7" key="1">
    <citation type="submission" date="2013-08" db="EMBL/GenBank/DDBJ databases">
        <authorList>
            <consortium name="DOE Joint Genome Institute"/>
            <person name="Eisen J."/>
            <person name="Huntemann M."/>
            <person name="Han J."/>
            <person name="Chen A."/>
            <person name="Kyrpides N."/>
            <person name="Mavromatis K."/>
            <person name="Markowitz V."/>
            <person name="Palaniappan K."/>
            <person name="Ivanova N."/>
            <person name="Schaumberg A."/>
            <person name="Pati A."/>
            <person name="Liolios K."/>
            <person name="Nordberg H.P."/>
            <person name="Cantor M.N."/>
            <person name="Hua S.X."/>
            <person name="Woyke T."/>
        </authorList>
    </citation>
    <scope>NUCLEOTIDE SEQUENCE [LARGE SCALE GENOMIC DNA]</scope>
    <source>
        <strain evidence="6 7">DSM 2278</strain>
    </source>
</reference>
<dbReference type="GO" id="GO:0042597">
    <property type="term" value="C:periplasmic space"/>
    <property type="evidence" value="ECO:0007669"/>
    <property type="project" value="UniProtKB-SubCell"/>
</dbReference>
<evidence type="ECO:0000256" key="3">
    <source>
        <dbReference type="ARBA" id="ARBA00022764"/>
    </source>
</evidence>
<proteinExistence type="predicted"/>
<dbReference type="AlphaFoldDB" id="W9DQY4"/>
<keyword evidence="4" id="KW-0249">Electron transport</keyword>
<keyword evidence="3" id="KW-0574">Periplasm</keyword>
<dbReference type="Proteomes" id="UP000019483">
    <property type="component" value="Unassembled WGS sequence"/>
</dbReference>
<evidence type="ECO:0000313" key="6">
    <source>
        <dbReference type="EMBL" id="ETA69034.1"/>
    </source>
</evidence>
<evidence type="ECO:0000256" key="5">
    <source>
        <dbReference type="PIRSR" id="PIRSR602386-1"/>
    </source>
</evidence>
<dbReference type="GO" id="GO:0005507">
    <property type="term" value="F:copper ion binding"/>
    <property type="evidence" value="ECO:0007669"/>
    <property type="project" value="InterPro"/>
</dbReference>
<comment type="caution">
    <text evidence="6">The sequence shown here is derived from an EMBL/GenBank/DDBJ whole genome shotgun (WGS) entry which is preliminary data.</text>
</comment>
<evidence type="ECO:0000256" key="2">
    <source>
        <dbReference type="ARBA" id="ARBA00022448"/>
    </source>
</evidence>
<dbReference type="EMBL" id="AZAJ01000001">
    <property type="protein sequence ID" value="ETA69034.1"/>
    <property type="molecule type" value="Genomic_DNA"/>
</dbReference>
<dbReference type="PANTHER" id="PTHR36507:SF1">
    <property type="entry name" value="BLL1555 PROTEIN"/>
    <property type="match status" value="1"/>
</dbReference>
<protein>
    <submittedName>
        <fullName evidence="6">Plastocyanin</fullName>
    </submittedName>
</protein>
<dbReference type="InterPro" id="IPR052721">
    <property type="entry name" value="ET_Amicyanin"/>
</dbReference>
<dbReference type="RefSeq" id="WP_023846168.1">
    <property type="nucleotide sequence ID" value="NZ_AZAJ01000001.1"/>
</dbReference>
<keyword evidence="7" id="KW-1185">Reference proteome</keyword>
<dbReference type="SUPFAM" id="SSF49503">
    <property type="entry name" value="Cupredoxins"/>
    <property type="match status" value="1"/>
</dbReference>
<accession>W9DQY4</accession>
<dbReference type="GO" id="GO:0009055">
    <property type="term" value="F:electron transfer activity"/>
    <property type="evidence" value="ECO:0007669"/>
    <property type="project" value="InterPro"/>
</dbReference>
<gene>
    <name evidence="6" type="ORF">MettiDRAFT_2524</name>
</gene>
<feature type="binding site" evidence="5">
    <location>
        <position position="119"/>
    </location>
    <ligand>
        <name>Cu cation</name>
        <dbReference type="ChEBI" id="CHEBI:23378"/>
    </ligand>
</feature>
<evidence type="ECO:0000256" key="1">
    <source>
        <dbReference type="ARBA" id="ARBA00004418"/>
    </source>
</evidence>
<comment type="subcellular location">
    <subcellularLocation>
        <location evidence="1">Periplasm</location>
    </subcellularLocation>
</comment>
<dbReference type="InterPro" id="IPR002386">
    <property type="entry name" value="Amicyanin/Pseudoazurin"/>
</dbReference>
<dbReference type="OrthoDB" id="11836at2157"/>
<organism evidence="6 7">
    <name type="scientific">Methanolobus tindarius DSM 2278</name>
    <dbReference type="NCBI Taxonomy" id="1090322"/>
    <lineage>
        <taxon>Archaea</taxon>
        <taxon>Methanobacteriati</taxon>
        <taxon>Methanobacteriota</taxon>
        <taxon>Stenosarchaea group</taxon>
        <taxon>Methanomicrobia</taxon>
        <taxon>Methanosarcinales</taxon>
        <taxon>Methanosarcinaceae</taxon>
        <taxon>Methanolobus</taxon>
    </lineage>
</organism>
<dbReference type="PROSITE" id="PS51257">
    <property type="entry name" value="PROKAR_LIPOPROTEIN"/>
    <property type="match status" value="1"/>
</dbReference>
<keyword evidence="2" id="KW-0813">Transport</keyword>
<dbReference type="InterPro" id="IPR008972">
    <property type="entry name" value="Cupredoxin"/>
</dbReference>
<dbReference type="PANTHER" id="PTHR36507">
    <property type="entry name" value="BLL1555 PROTEIN"/>
    <property type="match status" value="1"/>
</dbReference>
<dbReference type="Gene3D" id="2.60.40.420">
    <property type="entry name" value="Cupredoxins - blue copper proteins"/>
    <property type="match status" value="1"/>
</dbReference>
<dbReference type="PRINTS" id="PR00155">
    <property type="entry name" value="AMICYANIN"/>
</dbReference>
<dbReference type="STRING" id="1090322.MettiDRAFT_2524"/>
<keyword evidence="5" id="KW-0186">Copper</keyword>
<keyword evidence="5" id="KW-0479">Metal-binding</keyword>
<evidence type="ECO:0000256" key="4">
    <source>
        <dbReference type="ARBA" id="ARBA00022982"/>
    </source>
</evidence>
<name>W9DQY4_METTI</name>
<evidence type="ECO:0000313" key="7">
    <source>
        <dbReference type="Proteomes" id="UP000019483"/>
    </source>
</evidence>
<sequence>MRIRSFVFLILFVSLISLIFSGCIDENATDDVSAENVSGQEAVDADTIVYIQEYAFHPDYTTISPGDTVMWVNNDSVAFIIKGTLVGGGSYQSPTLRKGDTFTYTFENKGTYKYELVTHPWTDGGFIVVE</sequence>
<comment type="cofactor">
    <cofactor evidence="5">
        <name>Cu cation</name>
        <dbReference type="ChEBI" id="CHEBI:23378"/>
    </cofactor>
    <text evidence="5">Binds 1 copper ion per subunit.</text>
</comment>